<keyword evidence="2" id="KW-1185">Reference proteome</keyword>
<reference evidence="1 2" key="1">
    <citation type="submission" date="2017-10" db="EMBL/GenBank/DDBJ databases">
        <title>Massilia psychrophilum sp. nov., a novel purple-pigmented bacterium isolated from Tianshan glacier, Xinjiang Municipality, China.</title>
        <authorList>
            <person name="Wang H."/>
        </authorList>
    </citation>
    <scope>NUCLEOTIDE SEQUENCE [LARGE SCALE GENOMIC DNA]</scope>
    <source>
        <strain evidence="1 2">JCM 30074</strain>
    </source>
</reference>
<gene>
    <name evidence="1" type="ORF">CR105_04840</name>
</gene>
<accession>A0A2G8TKB3</accession>
<proteinExistence type="predicted"/>
<name>A0A2G8TKB3_9BURK</name>
<evidence type="ECO:0000313" key="1">
    <source>
        <dbReference type="EMBL" id="PIL46399.1"/>
    </source>
</evidence>
<dbReference type="Proteomes" id="UP000230390">
    <property type="component" value="Unassembled WGS sequence"/>
</dbReference>
<dbReference type="AlphaFoldDB" id="A0A2G8TKB3"/>
<dbReference type="OrthoDB" id="9919824at2"/>
<dbReference type="RefSeq" id="WP_099787289.1">
    <property type="nucleotide sequence ID" value="NZ_JBHLYV010000001.1"/>
</dbReference>
<evidence type="ECO:0000313" key="2">
    <source>
        <dbReference type="Proteomes" id="UP000230390"/>
    </source>
</evidence>
<organism evidence="1 2">
    <name type="scientific">Massilia eurypsychrophila</name>
    <dbReference type="NCBI Taxonomy" id="1485217"/>
    <lineage>
        <taxon>Bacteria</taxon>
        <taxon>Pseudomonadati</taxon>
        <taxon>Pseudomonadota</taxon>
        <taxon>Betaproteobacteria</taxon>
        <taxon>Burkholderiales</taxon>
        <taxon>Oxalobacteraceae</taxon>
        <taxon>Telluria group</taxon>
        <taxon>Massilia</taxon>
    </lineage>
</organism>
<protein>
    <submittedName>
        <fullName evidence="1">Uncharacterized protein</fullName>
    </submittedName>
</protein>
<comment type="caution">
    <text evidence="1">The sequence shown here is derived from an EMBL/GenBank/DDBJ whole genome shotgun (WGS) entry which is preliminary data.</text>
</comment>
<sequence>MIQTQLPEPTPVDEFRTAHKIWKEANDSFHDRFQEIVTRGKGQDLDALAEDLAGKFDHFMRCSKVLVNRQGHV</sequence>
<dbReference type="EMBL" id="PDOC01000002">
    <property type="protein sequence ID" value="PIL46399.1"/>
    <property type="molecule type" value="Genomic_DNA"/>
</dbReference>